<name>A0A7J6RZF5_PEROL</name>
<dbReference type="GO" id="GO:0005905">
    <property type="term" value="C:clathrin-coated pit"/>
    <property type="evidence" value="ECO:0007669"/>
    <property type="project" value="UniProtKB-KW"/>
</dbReference>
<dbReference type="PROSITE" id="PS51072">
    <property type="entry name" value="MHD"/>
    <property type="match status" value="1"/>
</dbReference>
<dbReference type="FunFam" id="3.30.450.60:FF:000002">
    <property type="entry name" value="AP-2 complex subunit mu, putative"/>
    <property type="match status" value="1"/>
</dbReference>
<dbReference type="GO" id="GO:0005886">
    <property type="term" value="C:plasma membrane"/>
    <property type="evidence" value="ECO:0007669"/>
    <property type="project" value="UniProtKB-SubCell"/>
</dbReference>
<proteinExistence type="predicted"/>
<sequence length="875" mass="96454">YYDVSIKKEALRRLEEVSQEVVDGRAVEGVLATSNAMYAEVGAGYVFHRLDLADASALERVLDQQPGQQQVDVICHLAAQAGVRYSIDHAAEVVGANITATVNLFELARKQGVKKVVAASSSSVYGDSSTPPFKEHSESADKPVSPYAATKRSCELFAETYGHLYGLDIIMLRSPPWDILWTPESLEFIDAIDSGRPITKFGDGSMIREFTFISDIVEGVLAAIELPRREEKEVIKVNLGGGSCHTLNEFIDTIETELDRKAAIQQMPVQPGDVFMTSADQELAKKVLNFYPRVSLRRQRSVEGGLRHVYMIAVFVFFAAVWLFNIIPFLICAGYSMISTLVIFNHKGDILILRQYRDNIARSEVQAFGNRVIATKEARERGPVVTVGSAHFVNVPFGDITLVAATKDNANCALIVKFLYKFVDLLKAYLGGNTLDENQIRKNFVLIYELLDEVLDFGYPQIMEADILKKYITQGSAKNVVDLNDTEQLKKITVAATGATSWRAEGIKYKKNEVYIDVVESVNCLVSSRGTLLRADVQGQVMVKCMLSGTPECKFGMNDKLVMNRDGQTYGATAAAGGPSNDRGIALDDVRFHQCVRLSKFDTERAITFIPPDGVFELMSYRITENISCPFKITPVVLERGRNKIEVNLKLKAVFDKSIFATNVVVKIPVPKNAATANIRQCTMGKTKYEATEDALMWRIKKFPGMVEATLLAEVDLVSTVEEKPWSKPPISLDFVVPMFTASGLRVRFLRVQEKSNYKPVKWIRYITKAGQTPLLSGGDTVSPSAASPVVNHRSRDVCGEEAHSIEMQRFMGTAQSEDGSIQADKDGLVVPVSTETDTTDCGAIGTTIGSPRVSTPTSSASVAGTDRMCFICLE</sequence>
<evidence type="ECO:0000256" key="10">
    <source>
        <dbReference type="SAM" id="Phobius"/>
    </source>
</evidence>
<feature type="transmembrane region" description="Helical" evidence="10">
    <location>
        <begin position="309"/>
        <end position="331"/>
    </location>
</feature>
<dbReference type="InterPro" id="IPR001509">
    <property type="entry name" value="Epimerase_deHydtase"/>
</dbReference>
<evidence type="ECO:0000256" key="1">
    <source>
        <dbReference type="ARBA" id="ARBA00004236"/>
    </source>
</evidence>
<dbReference type="InterPro" id="IPR028565">
    <property type="entry name" value="MHD"/>
</dbReference>
<dbReference type="PRINTS" id="PR00314">
    <property type="entry name" value="CLATHRINADPT"/>
</dbReference>
<comment type="subcellular location">
    <subcellularLocation>
        <location evidence="1">Cell membrane</location>
    </subcellularLocation>
    <subcellularLocation>
        <location evidence="2">Membrane</location>
        <location evidence="2">Coated pit</location>
        <topology evidence="2">Peripheral membrane protein</topology>
        <orientation evidence="2">Cytoplasmic side</orientation>
    </subcellularLocation>
</comment>
<evidence type="ECO:0000313" key="12">
    <source>
        <dbReference type="EMBL" id="KAF4725140.1"/>
    </source>
</evidence>
<protein>
    <submittedName>
        <fullName evidence="12">AP-2 complex subunit mu</fullName>
    </submittedName>
</protein>
<dbReference type="GO" id="GO:0006886">
    <property type="term" value="P:intracellular protein transport"/>
    <property type="evidence" value="ECO:0007669"/>
    <property type="project" value="InterPro"/>
</dbReference>
<feature type="domain" description="MHD" evidence="11">
    <location>
        <begin position="511"/>
        <end position="776"/>
    </location>
</feature>
<dbReference type="SUPFAM" id="SSF64356">
    <property type="entry name" value="SNARE-like"/>
    <property type="match status" value="1"/>
</dbReference>
<keyword evidence="8" id="KW-0168">Coated pit</keyword>
<accession>A0A7J6RZF5</accession>
<dbReference type="PANTHER" id="PTHR10529">
    <property type="entry name" value="AP COMPLEX SUBUNIT MU"/>
    <property type="match status" value="1"/>
</dbReference>
<keyword evidence="4" id="KW-1003">Cell membrane</keyword>
<dbReference type="SUPFAM" id="SSF49447">
    <property type="entry name" value="Second domain of Mu2 adaptin subunit (ap50) of ap2 adaptor"/>
    <property type="match status" value="1"/>
</dbReference>
<keyword evidence="6" id="KW-0653">Protein transport</keyword>
<keyword evidence="10" id="KW-0812">Transmembrane</keyword>
<evidence type="ECO:0000256" key="2">
    <source>
        <dbReference type="ARBA" id="ARBA00004277"/>
    </source>
</evidence>
<comment type="caution">
    <text evidence="12">The sequence shown here is derived from an EMBL/GenBank/DDBJ whole genome shotgun (WGS) entry which is preliminary data.</text>
</comment>
<evidence type="ECO:0000256" key="3">
    <source>
        <dbReference type="ARBA" id="ARBA00022448"/>
    </source>
</evidence>
<keyword evidence="10" id="KW-1133">Transmembrane helix</keyword>
<dbReference type="Pfam" id="PF00928">
    <property type="entry name" value="Adap_comp_sub"/>
    <property type="match status" value="1"/>
</dbReference>
<dbReference type="InterPro" id="IPR036291">
    <property type="entry name" value="NAD(P)-bd_dom_sf"/>
</dbReference>
<feature type="region of interest" description="Disordered" evidence="9">
    <location>
        <begin position="123"/>
        <end position="144"/>
    </location>
</feature>
<dbReference type="InterPro" id="IPR036168">
    <property type="entry name" value="AP2_Mu_C_sf"/>
</dbReference>
<dbReference type="Pfam" id="PF01217">
    <property type="entry name" value="Clat_adaptor_s"/>
    <property type="match status" value="1"/>
</dbReference>
<dbReference type="EMBL" id="JABANO010022449">
    <property type="protein sequence ID" value="KAF4725140.1"/>
    <property type="molecule type" value="Genomic_DNA"/>
</dbReference>
<dbReference type="InterPro" id="IPR011012">
    <property type="entry name" value="Longin-like_dom_sf"/>
</dbReference>
<dbReference type="CDD" id="cd09251">
    <property type="entry name" value="AP-2_Mu2_Cterm"/>
    <property type="match status" value="1"/>
</dbReference>
<dbReference type="GO" id="GO:0030131">
    <property type="term" value="C:clathrin adaptor complex"/>
    <property type="evidence" value="ECO:0007669"/>
    <property type="project" value="InterPro"/>
</dbReference>
<dbReference type="InterPro" id="IPR001392">
    <property type="entry name" value="Clathrin_mu"/>
</dbReference>
<dbReference type="AlphaFoldDB" id="A0A7J6RZF5"/>
<dbReference type="Pfam" id="PF01370">
    <property type="entry name" value="Epimerase"/>
    <property type="match status" value="1"/>
</dbReference>
<dbReference type="Gene3D" id="3.30.450.60">
    <property type="match status" value="1"/>
</dbReference>
<organism evidence="12 13">
    <name type="scientific">Perkinsus olseni</name>
    <name type="common">Perkinsus atlanticus</name>
    <dbReference type="NCBI Taxonomy" id="32597"/>
    <lineage>
        <taxon>Eukaryota</taxon>
        <taxon>Sar</taxon>
        <taxon>Alveolata</taxon>
        <taxon>Perkinsozoa</taxon>
        <taxon>Perkinsea</taxon>
        <taxon>Perkinsida</taxon>
        <taxon>Perkinsidae</taxon>
        <taxon>Perkinsus</taxon>
    </lineage>
</organism>
<evidence type="ECO:0000256" key="8">
    <source>
        <dbReference type="ARBA" id="ARBA00023176"/>
    </source>
</evidence>
<evidence type="ECO:0000256" key="4">
    <source>
        <dbReference type="ARBA" id="ARBA00022475"/>
    </source>
</evidence>
<dbReference type="InterPro" id="IPR050431">
    <property type="entry name" value="Adaptor_comp_med_subunit"/>
</dbReference>
<gene>
    <name evidence="12" type="primary">AP2M1_3</name>
    <name evidence="12" type="ORF">FOZ63_025540</name>
</gene>
<keyword evidence="7 10" id="KW-0472">Membrane</keyword>
<keyword evidence="3" id="KW-0813">Transport</keyword>
<evidence type="ECO:0000256" key="7">
    <source>
        <dbReference type="ARBA" id="ARBA00023136"/>
    </source>
</evidence>
<evidence type="ECO:0000256" key="9">
    <source>
        <dbReference type="SAM" id="MobiDB-lite"/>
    </source>
</evidence>
<feature type="non-terminal residue" evidence="12">
    <location>
        <position position="1"/>
    </location>
</feature>
<evidence type="ECO:0000313" key="13">
    <source>
        <dbReference type="Proteomes" id="UP000553632"/>
    </source>
</evidence>
<dbReference type="InterPro" id="IPR043512">
    <property type="entry name" value="Mu2_C"/>
</dbReference>
<dbReference type="CDD" id="cd14836">
    <property type="entry name" value="AP2_Mu_N"/>
    <property type="match status" value="1"/>
</dbReference>
<dbReference type="PROSITE" id="PS00990">
    <property type="entry name" value="CLAT_ADAPTOR_M_1"/>
    <property type="match status" value="1"/>
</dbReference>
<dbReference type="InterPro" id="IPR018240">
    <property type="entry name" value="Clathrin_mu_CS"/>
</dbReference>
<dbReference type="PROSITE" id="PS00991">
    <property type="entry name" value="CLAT_ADAPTOR_M_2"/>
    <property type="match status" value="1"/>
</dbReference>
<dbReference type="Gene3D" id="2.60.40.1170">
    <property type="entry name" value="Mu homology domain, subdomain B"/>
    <property type="match status" value="2"/>
</dbReference>
<keyword evidence="13" id="KW-1185">Reference proteome</keyword>
<dbReference type="Gene3D" id="3.40.50.720">
    <property type="entry name" value="NAD(P)-binding Rossmann-like Domain"/>
    <property type="match status" value="1"/>
</dbReference>
<dbReference type="InterPro" id="IPR022775">
    <property type="entry name" value="AP_mu_sigma_su"/>
</dbReference>
<dbReference type="Proteomes" id="UP000553632">
    <property type="component" value="Unassembled WGS sequence"/>
</dbReference>
<dbReference type="SUPFAM" id="SSF51735">
    <property type="entry name" value="NAD(P)-binding Rossmann-fold domains"/>
    <property type="match status" value="1"/>
</dbReference>
<keyword evidence="5" id="KW-0254">Endocytosis</keyword>
<feature type="non-terminal residue" evidence="12">
    <location>
        <position position="875"/>
    </location>
</feature>
<dbReference type="Gene3D" id="3.90.25.10">
    <property type="entry name" value="UDP-galactose 4-epimerase, domain 1"/>
    <property type="match status" value="1"/>
</dbReference>
<evidence type="ECO:0000256" key="6">
    <source>
        <dbReference type="ARBA" id="ARBA00022927"/>
    </source>
</evidence>
<dbReference type="GO" id="GO:0006897">
    <property type="term" value="P:endocytosis"/>
    <property type="evidence" value="ECO:0007669"/>
    <property type="project" value="UniProtKB-KW"/>
</dbReference>
<dbReference type="InterPro" id="IPR043532">
    <property type="entry name" value="AP2_Mu_N"/>
</dbReference>
<evidence type="ECO:0000259" key="11">
    <source>
        <dbReference type="PROSITE" id="PS51072"/>
    </source>
</evidence>
<evidence type="ECO:0000256" key="5">
    <source>
        <dbReference type="ARBA" id="ARBA00022583"/>
    </source>
</evidence>
<reference evidence="12 13" key="1">
    <citation type="submission" date="2020-04" db="EMBL/GenBank/DDBJ databases">
        <title>Perkinsus olseni comparative genomics.</title>
        <authorList>
            <person name="Bogema D.R."/>
        </authorList>
    </citation>
    <scope>NUCLEOTIDE SEQUENCE [LARGE SCALE GENOMIC DNA]</scope>
    <source>
        <strain evidence="12 13">ATCC PRA-207</strain>
    </source>
</reference>